<evidence type="ECO:0000313" key="1">
    <source>
        <dbReference type="EMBL" id="EAS47160.1"/>
    </source>
</evidence>
<proteinExistence type="predicted"/>
<protein>
    <submittedName>
        <fullName evidence="1">Uncharacterized protein</fullName>
    </submittedName>
</protein>
<dbReference type="PROSITE" id="PS51257">
    <property type="entry name" value="PROKAR_LIPOPROTEIN"/>
    <property type="match status" value="1"/>
</dbReference>
<evidence type="ECO:0000313" key="2">
    <source>
        <dbReference type="Proteomes" id="UP000005555"/>
    </source>
</evidence>
<dbReference type="STRING" id="314287.GB2207_11103"/>
<sequence length="221" mass="25062">MSLSKKIRQLGLLTISLMIMACVSIPPEAPELSAQLGNRISAIEQSNLTLLTRYFDRKKQDIDEFIQHEWVPEFANQFFVEPAIAQVWDQVVATGNKPDRLKFILKTSPTLQQTINQKRAELIQPLEILEQRIEAKLTADFAQAKAINNSITGFLLSASKVVENRDRYLEMVGVSSDEFTQLIDSTDAIVADLLQKSQEIEEKVANGEKYLRKINELRNSI</sequence>
<dbReference type="AlphaFoldDB" id="Q1YSP6"/>
<accession>Q1YSP6</accession>
<reference evidence="1 2" key="1">
    <citation type="submission" date="2006-03" db="EMBL/GenBank/DDBJ databases">
        <authorList>
            <person name="Giovannoni S.J."/>
            <person name="Cho J.-C."/>
            <person name="Ferriera S."/>
            <person name="Johnson J."/>
            <person name="Kravitz S."/>
            <person name="Halpern A."/>
            <person name="Remington K."/>
            <person name="Beeson K."/>
            <person name="Tran B."/>
            <person name="Rogers Y.-H."/>
            <person name="Friedman R."/>
            <person name="Venter J.C."/>
        </authorList>
    </citation>
    <scope>NUCLEOTIDE SEQUENCE [LARGE SCALE GENOMIC DNA]</scope>
    <source>
        <strain evidence="1 2">HTCC2207</strain>
    </source>
</reference>
<organism evidence="1 2">
    <name type="scientific">gamma proteobacterium HTCC2207</name>
    <dbReference type="NCBI Taxonomy" id="314287"/>
    <lineage>
        <taxon>Bacteria</taxon>
        <taxon>Pseudomonadati</taxon>
        <taxon>Pseudomonadota</taxon>
        <taxon>Gammaproteobacteria</taxon>
        <taxon>Cellvibrionales</taxon>
        <taxon>Porticoccaceae</taxon>
        <taxon>SAR92 clade</taxon>
    </lineage>
</organism>
<dbReference type="Proteomes" id="UP000005555">
    <property type="component" value="Unassembled WGS sequence"/>
</dbReference>
<gene>
    <name evidence="1" type="ORF">GB2207_11103</name>
</gene>
<dbReference type="HOGENOM" id="CLU_1271553_0_0_6"/>
<comment type="caution">
    <text evidence="1">The sequence shown here is derived from an EMBL/GenBank/DDBJ whole genome shotgun (WGS) entry which is preliminary data.</text>
</comment>
<dbReference type="eggNOG" id="ENOG502ZJ70">
    <property type="taxonomic scope" value="Bacteria"/>
</dbReference>
<name>Q1YSP6_9GAMM</name>
<keyword evidence="2" id="KW-1185">Reference proteome</keyword>
<dbReference type="EMBL" id="AAPI01000003">
    <property type="protein sequence ID" value="EAS47160.1"/>
    <property type="molecule type" value="Genomic_DNA"/>
</dbReference>